<dbReference type="GeneID" id="105444653"/>
<dbReference type="SMART" id="SM00454">
    <property type="entry name" value="SAM"/>
    <property type="match status" value="1"/>
</dbReference>
<dbReference type="InterPro" id="IPR013761">
    <property type="entry name" value="SAM/pointed_sf"/>
</dbReference>
<dbReference type="OrthoDB" id="10064104at2759"/>
<accession>A0A7M7HM86</accession>
<dbReference type="EnsemblMetazoa" id="XM_011679169">
    <property type="protein sequence ID" value="XP_011677471"/>
    <property type="gene ID" value="LOC105444653"/>
</dbReference>
<dbReference type="InterPro" id="IPR001660">
    <property type="entry name" value="SAM"/>
</dbReference>
<dbReference type="OMA" id="RANDPHI"/>
<feature type="region of interest" description="Disordered" evidence="1">
    <location>
        <begin position="378"/>
        <end position="439"/>
    </location>
</feature>
<dbReference type="PANTHER" id="PTHR14454">
    <property type="entry name" value="GRB2-ASSOCIATED AND REGULATOR OF MAPK PROTEIN FAMILY MEMBER"/>
    <property type="match status" value="1"/>
</dbReference>
<organism evidence="3 4">
    <name type="scientific">Strongylocentrotus purpuratus</name>
    <name type="common">Purple sea urchin</name>
    <dbReference type="NCBI Taxonomy" id="7668"/>
    <lineage>
        <taxon>Eukaryota</taxon>
        <taxon>Metazoa</taxon>
        <taxon>Echinodermata</taxon>
        <taxon>Eleutherozoa</taxon>
        <taxon>Echinozoa</taxon>
        <taxon>Echinoidea</taxon>
        <taxon>Euechinoidea</taxon>
        <taxon>Echinacea</taxon>
        <taxon>Camarodonta</taxon>
        <taxon>Echinidea</taxon>
        <taxon>Strongylocentrotidae</taxon>
        <taxon>Strongylocentrotus</taxon>
    </lineage>
</organism>
<protein>
    <recommendedName>
        <fullName evidence="2">SAM domain-containing protein</fullName>
    </recommendedName>
</protein>
<reference evidence="3" key="2">
    <citation type="submission" date="2021-01" db="UniProtKB">
        <authorList>
            <consortium name="EnsemblMetazoa"/>
        </authorList>
    </citation>
    <scope>IDENTIFICATION</scope>
</reference>
<dbReference type="InterPro" id="IPR052281">
    <property type="entry name" value="GAREM"/>
</dbReference>
<evidence type="ECO:0000313" key="3">
    <source>
        <dbReference type="EnsemblMetazoa" id="XP_011677471"/>
    </source>
</evidence>
<dbReference type="SUPFAM" id="SSF47769">
    <property type="entry name" value="SAM/Pointed domain"/>
    <property type="match status" value="1"/>
</dbReference>
<dbReference type="PANTHER" id="PTHR14454:SF11">
    <property type="entry name" value="SERRANO, ISOFORM F"/>
    <property type="match status" value="1"/>
</dbReference>
<dbReference type="PROSITE" id="PS50105">
    <property type="entry name" value="SAM_DOMAIN"/>
    <property type="match status" value="1"/>
</dbReference>
<dbReference type="InParanoid" id="A0A7M7HM86"/>
<sequence length="627" mass="70626">MSGNIKFQMNRTVRDTKEVERTLVFEGKKPPPLPPPFLSKAKEPPTPEDFPRTLTLDLPPHERSTTLAVFLCEMKLPQRIRITESLKVPDCRAVLNRGDSFLLHFIRNNPTVHAATSEGQTIRLPVHAGQKYEILPLDPRLDDKVYNGTKQLLDASPLPSTVRVTEAFYSEEDDEDQVVGDIIQIEKLELDQDRGMLLVGKCGSANIKYSKAMNSTFTTMLFPEFHRMTELKDHTFPQRVRIPDDTEDLSHRSFKHKQVFHLKNFSDDKYVVATRANDPHIYSIPVATPIQFTREIITIAEKQILDMLPVLYPLVNSSWGLIDPTQKELPKSMRAAPEPLELVLAAWNASKEEHWDTEDELLAPEGLKIKATTAYPDLPVISPQPSNRPRYMSEGAPRLPPRPPGGLLSISSDPGSSYNNDTDSDSDDYEKVEDPSVPLPKSISREAMAAVRDILIKKETELREQREHLNLWKTKCKNLGDEVSKLKETLAVALRMDSKLSRPGGASRDDFDLDDGHRCQRVEPRPRGLSSPLTFVPGSLTPLGVPPRLSSSILAGNLREFTIAEVGEFLLQHGLEKYVDTFRKNGVNGSLLVSMDEAHMLELQMSRLHALKLCIEVGKRYKPPLPI</sequence>
<proteinExistence type="predicted"/>
<dbReference type="Proteomes" id="UP000007110">
    <property type="component" value="Unassembled WGS sequence"/>
</dbReference>
<dbReference type="KEGG" id="spu:105444653"/>
<dbReference type="CDD" id="cd09487">
    <property type="entry name" value="SAM_superfamily"/>
    <property type="match status" value="1"/>
</dbReference>
<reference evidence="4" key="1">
    <citation type="submission" date="2015-02" db="EMBL/GenBank/DDBJ databases">
        <title>Genome sequencing for Strongylocentrotus purpuratus.</title>
        <authorList>
            <person name="Murali S."/>
            <person name="Liu Y."/>
            <person name="Vee V."/>
            <person name="English A."/>
            <person name="Wang M."/>
            <person name="Skinner E."/>
            <person name="Han Y."/>
            <person name="Muzny D.M."/>
            <person name="Worley K.C."/>
            <person name="Gibbs R.A."/>
        </authorList>
    </citation>
    <scope>NUCLEOTIDE SEQUENCE</scope>
</reference>
<evidence type="ECO:0000259" key="2">
    <source>
        <dbReference type="PROSITE" id="PS50105"/>
    </source>
</evidence>
<feature type="region of interest" description="Disordered" evidence="1">
    <location>
        <begin position="24"/>
        <end position="49"/>
    </location>
</feature>
<evidence type="ECO:0000256" key="1">
    <source>
        <dbReference type="SAM" id="MobiDB-lite"/>
    </source>
</evidence>
<feature type="compositionally biased region" description="Basic and acidic residues" evidence="1">
    <location>
        <begin position="40"/>
        <end position="49"/>
    </location>
</feature>
<dbReference type="Pfam" id="PF00536">
    <property type="entry name" value="SAM_1"/>
    <property type="match status" value="1"/>
</dbReference>
<dbReference type="Gene3D" id="1.10.150.50">
    <property type="entry name" value="Transcription Factor, Ets-1"/>
    <property type="match status" value="1"/>
</dbReference>
<keyword evidence="4" id="KW-1185">Reference proteome</keyword>
<dbReference type="RefSeq" id="XP_011677471.2">
    <property type="nucleotide sequence ID" value="XM_011679169.2"/>
</dbReference>
<evidence type="ECO:0000313" key="4">
    <source>
        <dbReference type="Proteomes" id="UP000007110"/>
    </source>
</evidence>
<feature type="compositionally biased region" description="Acidic residues" evidence="1">
    <location>
        <begin position="422"/>
        <end position="431"/>
    </location>
</feature>
<name>A0A7M7HM86_STRPU</name>
<dbReference type="AlphaFoldDB" id="A0A7M7HM86"/>
<feature type="domain" description="SAM" evidence="2">
    <location>
        <begin position="561"/>
        <end position="606"/>
    </location>
</feature>